<sequence length="241" mass="27533">MSRSAEPEVSVIVPALNEEATIGEVVERMLALPLSVQVIVVDDGSTDRTAAVLAPYEDRILVLRNERPTGKGSAIRQALPHVRGEAVIIQDADLEYAPEQIPEIVRPILQGESDVVYGSRFTQGFPEGMALPNKVVNVLLAWTVRLLFFRRITDEATCYKAFRREVLLDMDLSCRRFEFCPEVTAKAIRMRRDILEVPIDYEPRSKAAGKKIRWTDAPDAFWTLLKWRFRAWRRPRRENSP</sequence>
<dbReference type="CDD" id="cd04179">
    <property type="entry name" value="DPM_DPG-synthase_like"/>
    <property type="match status" value="1"/>
</dbReference>
<dbReference type="KEGG" id="npy:NPRO_01220"/>
<protein>
    <submittedName>
        <fullName evidence="2">Glycosyl transferase</fullName>
    </submittedName>
</protein>
<dbReference type="PANTHER" id="PTHR48090">
    <property type="entry name" value="UNDECAPRENYL-PHOSPHATE 4-DEOXY-4-FORMAMIDO-L-ARABINOSE TRANSFERASE-RELATED"/>
    <property type="match status" value="1"/>
</dbReference>
<dbReference type="InterPro" id="IPR001173">
    <property type="entry name" value="Glyco_trans_2-like"/>
</dbReference>
<reference evidence="2" key="1">
    <citation type="journal article" name="DNA Res.">
        <title>The physiological potential of anammox bacteria as revealed by their core genome structure.</title>
        <authorList>
            <person name="Okubo T."/>
            <person name="Toyoda A."/>
            <person name="Fukuhara K."/>
            <person name="Uchiyama I."/>
            <person name="Harigaya Y."/>
            <person name="Kuroiwa M."/>
            <person name="Suzuki T."/>
            <person name="Murakami Y."/>
            <person name="Suwa Y."/>
            <person name="Takami H."/>
        </authorList>
    </citation>
    <scope>NUCLEOTIDE SEQUENCE</scope>
    <source>
        <strain evidence="2">317325-2</strain>
    </source>
</reference>
<dbReference type="SUPFAM" id="SSF53448">
    <property type="entry name" value="Nucleotide-diphospho-sugar transferases"/>
    <property type="match status" value="1"/>
</dbReference>
<evidence type="ECO:0000313" key="3">
    <source>
        <dbReference type="Proteomes" id="UP000662873"/>
    </source>
</evidence>
<proteinExistence type="predicted"/>
<dbReference type="Gene3D" id="3.90.550.10">
    <property type="entry name" value="Spore Coat Polysaccharide Biosynthesis Protein SpsA, Chain A"/>
    <property type="match status" value="1"/>
</dbReference>
<dbReference type="EMBL" id="AP021858">
    <property type="protein sequence ID" value="BBO22527.1"/>
    <property type="molecule type" value="Genomic_DNA"/>
</dbReference>
<dbReference type="Pfam" id="PF00535">
    <property type="entry name" value="Glycos_transf_2"/>
    <property type="match status" value="1"/>
</dbReference>
<feature type="domain" description="Glycosyltransferase 2-like" evidence="1">
    <location>
        <begin position="10"/>
        <end position="167"/>
    </location>
</feature>
<gene>
    <name evidence="2" type="ORF">NPRO_01220</name>
</gene>
<dbReference type="AlphaFoldDB" id="A0A809S1U6"/>
<evidence type="ECO:0000313" key="2">
    <source>
        <dbReference type="EMBL" id="BBO22527.1"/>
    </source>
</evidence>
<dbReference type="GO" id="GO:0016740">
    <property type="term" value="F:transferase activity"/>
    <property type="evidence" value="ECO:0007669"/>
    <property type="project" value="UniProtKB-KW"/>
</dbReference>
<name>A0A809S1U6_9BACT</name>
<dbReference type="PANTHER" id="PTHR48090:SF7">
    <property type="entry name" value="RFBJ PROTEIN"/>
    <property type="match status" value="1"/>
</dbReference>
<accession>A0A809S1U6</accession>
<evidence type="ECO:0000259" key="1">
    <source>
        <dbReference type="Pfam" id="PF00535"/>
    </source>
</evidence>
<dbReference type="Proteomes" id="UP000662873">
    <property type="component" value="Chromosome"/>
</dbReference>
<dbReference type="InterPro" id="IPR029044">
    <property type="entry name" value="Nucleotide-diphossugar_trans"/>
</dbReference>
<keyword evidence="2" id="KW-0808">Transferase</keyword>
<organism evidence="2 3">
    <name type="scientific">Candidatus Nitrosymbiomonas proteolyticus</name>
    <dbReference type="NCBI Taxonomy" id="2608984"/>
    <lineage>
        <taxon>Bacteria</taxon>
        <taxon>Bacillati</taxon>
        <taxon>Armatimonadota</taxon>
        <taxon>Armatimonadota incertae sedis</taxon>
        <taxon>Candidatus Nitrosymbiomonas</taxon>
    </lineage>
</organism>
<dbReference type="InterPro" id="IPR050256">
    <property type="entry name" value="Glycosyltransferase_2"/>
</dbReference>